<name>A0A4Y7JKD1_PAPSO</name>
<accession>A0A4Y7JKD1</accession>
<keyword evidence="3" id="KW-1185">Reference proteome</keyword>
<evidence type="ECO:0000313" key="3">
    <source>
        <dbReference type="Proteomes" id="UP000316621"/>
    </source>
</evidence>
<evidence type="ECO:0000313" key="2">
    <source>
        <dbReference type="EMBL" id="RZC61217.1"/>
    </source>
</evidence>
<gene>
    <name evidence="2" type="ORF">C5167_022975</name>
</gene>
<protein>
    <submittedName>
        <fullName evidence="2">Uncharacterized protein</fullName>
    </submittedName>
</protein>
<dbReference type="Proteomes" id="UP000316621">
    <property type="component" value="Chromosome 5"/>
</dbReference>
<dbReference type="Gramene" id="RZC61217">
    <property type="protein sequence ID" value="RZC61217"/>
    <property type="gene ID" value="C5167_022975"/>
</dbReference>
<proteinExistence type="predicted"/>
<reference evidence="2 3" key="1">
    <citation type="journal article" date="2018" name="Science">
        <title>The opium poppy genome and morphinan production.</title>
        <authorList>
            <person name="Guo L."/>
            <person name="Winzer T."/>
            <person name="Yang X."/>
            <person name="Li Y."/>
            <person name="Ning Z."/>
            <person name="He Z."/>
            <person name="Teodor R."/>
            <person name="Lu Y."/>
            <person name="Bowser T.A."/>
            <person name="Graham I.A."/>
            <person name="Ye K."/>
        </authorList>
    </citation>
    <scope>NUCLEOTIDE SEQUENCE [LARGE SCALE GENOMIC DNA]</scope>
    <source>
        <strain evidence="3">cv. HN1</strain>
        <tissue evidence="2">Leaves</tissue>
    </source>
</reference>
<evidence type="ECO:0000256" key="1">
    <source>
        <dbReference type="SAM" id="MobiDB-lite"/>
    </source>
</evidence>
<feature type="region of interest" description="Disordered" evidence="1">
    <location>
        <begin position="1"/>
        <end position="24"/>
    </location>
</feature>
<organism evidence="2 3">
    <name type="scientific">Papaver somniferum</name>
    <name type="common">Opium poppy</name>
    <dbReference type="NCBI Taxonomy" id="3469"/>
    <lineage>
        <taxon>Eukaryota</taxon>
        <taxon>Viridiplantae</taxon>
        <taxon>Streptophyta</taxon>
        <taxon>Embryophyta</taxon>
        <taxon>Tracheophyta</taxon>
        <taxon>Spermatophyta</taxon>
        <taxon>Magnoliopsida</taxon>
        <taxon>Ranunculales</taxon>
        <taxon>Papaveraceae</taxon>
        <taxon>Papaveroideae</taxon>
        <taxon>Papaver</taxon>
    </lineage>
</organism>
<dbReference type="AlphaFoldDB" id="A0A4Y7JKD1"/>
<dbReference type="EMBL" id="CM010719">
    <property type="protein sequence ID" value="RZC61217.1"/>
    <property type="molecule type" value="Genomic_DNA"/>
</dbReference>
<sequence>MIFFLQYRPDRKDNKGQKTKTKKK</sequence>